<feature type="domain" description="Schlafen AlbA-2" evidence="1">
    <location>
        <begin position="17"/>
        <end position="51"/>
    </location>
</feature>
<dbReference type="InterPro" id="IPR007421">
    <property type="entry name" value="Schlafen_AlbA_2_dom"/>
</dbReference>
<dbReference type="EMBL" id="CACVAU010000001">
    <property type="protein sequence ID" value="CAA6800144.1"/>
    <property type="molecule type" value="Genomic_DNA"/>
</dbReference>
<dbReference type="InterPro" id="IPR038461">
    <property type="entry name" value="Schlafen_AlbA_2_dom_sf"/>
</dbReference>
<sequence length="60" mass="6799">MKKESIMNIKELIKQGENKRVEFKEQLPKNESIVKTIISFSNTSGGQLIIGYGVKRAKDC</sequence>
<evidence type="ECO:0000313" key="2">
    <source>
        <dbReference type="EMBL" id="CAA6800144.1"/>
    </source>
</evidence>
<accession>A0A6S6S446</accession>
<proteinExistence type="predicted"/>
<name>A0A6S6S446_9BACT</name>
<dbReference type="AlphaFoldDB" id="A0A6S6S446"/>
<organism evidence="2">
    <name type="scientific">uncultured Sulfurovum sp</name>
    <dbReference type="NCBI Taxonomy" id="269237"/>
    <lineage>
        <taxon>Bacteria</taxon>
        <taxon>Pseudomonadati</taxon>
        <taxon>Campylobacterota</taxon>
        <taxon>Epsilonproteobacteria</taxon>
        <taxon>Campylobacterales</taxon>
        <taxon>Sulfurovaceae</taxon>
        <taxon>Sulfurovum</taxon>
        <taxon>environmental samples</taxon>
    </lineage>
</organism>
<dbReference type="Pfam" id="PF04326">
    <property type="entry name" value="SLFN_AlbA_2"/>
    <property type="match status" value="1"/>
</dbReference>
<dbReference type="Gene3D" id="3.30.950.30">
    <property type="entry name" value="Schlafen, AAA domain"/>
    <property type="match status" value="1"/>
</dbReference>
<protein>
    <recommendedName>
        <fullName evidence="1">Schlafen AlbA-2 domain-containing protein</fullName>
    </recommendedName>
</protein>
<reference evidence="2" key="1">
    <citation type="submission" date="2020-01" db="EMBL/GenBank/DDBJ databases">
        <authorList>
            <person name="Meier V. D."/>
            <person name="Meier V D."/>
        </authorList>
    </citation>
    <scope>NUCLEOTIDE SEQUENCE</scope>
    <source>
        <strain evidence="2">HLG_WM_MAG_05</strain>
    </source>
</reference>
<gene>
    <name evidence="2" type="ORF">HELGO_WM9877</name>
</gene>
<evidence type="ECO:0000259" key="1">
    <source>
        <dbReference type="Pfam" id="PF04326"/>
    </source>
</evidence>